<evidence type="ECO:0008006" key="2">
    <source>
        <dbReference type="Google" id="ProtNLM"/>
    </source>
</evidence>
<gene>
    <name evidence="1" type="ORF">LCGC14_1062500</name>
</gene>
<evidence type="ECO:0000313" key="1">
    <source>
        <dbReference type="EMBL" id="KKN07877.1"/>
    </source>
</evidence>
<comment type="caution">
    <text evidence="1">The sequence shown here is derived from an EMBL/GenBank/DDBJ whole genome shotgun (WGS) entry which is preliminary data.</text>
</comment>
<accession>A0A0F9N7Q3</accession>
<name>A0A0F9N7Q3_9ZZZZ</name>
<sequence length="216" mass="24820">MNAKDVPCKHLWNTNVHPWEPRTESICLLCGKIFRDMEHYVIKLTRDNDFITDVLDVGSGLKGPVAQHYWTSTKKIQRGYVCDVWNLKPLPSVWRPLNMDALDLLDVLGKDSIDVVQAFGFLEHLEKGDGLKFLEIAEELAIDLVIVSAAICIHSFKSDECGDDPDYKVKVDGNPYHRYNSTWQWDEFEELGFTSNWEDAKKGESFKLESIAWKVL</sequence>
<proteinExistence type="predicted"/>
<reference evidence="1" key="1">
    <citation type="journal article" date="2015" name="Nature">
        <title>Complex archaea that bridge the gap between prokaryotes and eukaryotes.</title>
        <authorList>
            <person name="Spang A."/>
            <person name="Saw J.H."/>
            <person name="Jorgensen S.L."/>
            <person name="Zaremba-Niedzwiedzka K."/>
            <person name="Martijn J."/>
            <person name="Lind A.E."/>
            <person name="van Eijk R."/>
            <person name="Schleper C."/>
            <person name="Guy L."/>
            <person name="Ettema T.J."/>
        </authorList>
    </citation>
    <scope>NUCLEOTIDE SEQUENCE</scope>
</reference>
<protein>
    <recommendedName>
        <fullName evidence="2">Methyltransferase type 11 domain-containing protein</fullName>
    </recommendedName>
</protein>
<dbReference type="EMBL" id="LAZR01004517">
    <property type="protein sequence ID" value="KKN07877.1"/>
    <property type="molecule type" value="Genomic_DNA"/>
</dbReference>
<organism evidence="1">
    <name type="scientific">marine sediment metagenome</name>
    <dbReference type="NCBI Taxonomy" id="412755"/>
    <lineage>
        <taxon>unclassified sequences</taxon>
        <taxon>metagenomes</taxon>
        <taxon>ecological metagenomes</taxon>
    </lineage>
</organism>
<dbReference type="AlphaFoldDB" id="A0A0F9N7Q3"/>